<sequence>MSDEEVTDKKQLKDKVAEMEIDTIVNAIKMSNGSRTEAAKKLGIHRTALYKKLSSYGIDIKGIV</sequence>
<accession>A0A645AW17</accession>
<feature type="domain" description="DNA binding HTH" evidence="1">
    <location>
        <begin position="16"/>
        <end position="56"/>
    </location>
</feature>
<name>A0A645AW17_9ZZZZ</name>
<dbReference type="InterPro" id="IPR009057">
    <property type="entry name" value="Homeodomain-like_sf"/>
</dbReference>
<dbReference type="SUPFAM" id="SSF46689">
    <property type="entry name" value="Homeodomain-like"/>
    <property type="match status" value="1"/>
</dbReference>
<dbReference type="GO" id="GO:0043565">
    <property type="term" value="F:sequence-specific DNA binding"/>
    <property type="evidence" value="ECO:0007669"/>
    <property type="project" value="InterPro"/>
</dbReference>
<evidence type="ECO:0000313" key="2">
    <source>
        <dbReference type="EMBL" id="MPM57442.1"/>
    </source>
</evidence>
<dbReference type="AlphaFoldDB" id="A0A645AW17"/>
<dbReference type="Gene3D" id="1.10.10.60">
    <property type="entry name" value="Homeodomain-like"/>
    <property type="match status" value="1"/>
</dbReference>
<proteinExistence type="predicted"/>
<gene>
    <name evidence="2" type="ORF">SDC9_104264</name>
</gene>
<comment type="caution">
    <text evidence="2">The sequence shown here is derived from an EMBL/GenBank/DDBJ whole genome shotgun (WGS) entry which is preliminary data.</text>
</comment>
<dbReference type="InterPro" id="IPR002197">
    <property type="entry name" value="HTH_Fis"/>
</dbReference>
<dbReference type="Pfam" id="PF02954">
    <property type="entry name" value="HTH_8"/>
    <property type="match status" value="1"/>
</dbReference>
<evidence type="ECO:0000259" key="1">
    <source>
        <dbReference type="Pfam" id="PF02954"/>
    </source>
</evidence>
<dbReference type="PRINTS" id="PR01590">
    <property type="entry name" value="HTHFIS"/>
</dbReference>
<organism evidence="2">
    <name type="scientific">bioreactor metagenome</name>
    <dbReference type="NCBI Taxonomy" id="1076179"/>
    <lineage>
        <taxon>unclassified sequences</taxon>
        <taxon>metagenomes</taxon>
        <taxon>ecological metagenomes</taxon>
    </lineage>
</organism>
<dbReference type="EMBL" id="VSSQ01016271">
    <property type="protein sequence ID" value="MPM57442.1"/>
    <property type="molecule type" value="Genomic_DNA"/>
</dbReference>
<protein>
    <recommendedName>
        <fullName evidence="1">DNA binding HTH domain-containing protein</fullName>
    </recommendedName>
</protein>
<reference evidence="2" key="1">
    <citation type="submission" date="2019-08" db="EMBL/GenBank/DDBJ databases">
        <authorList>
            <person name="Kucharzyk K."/>
            <person name="Murdoch R.W."/>
            <person name="Higgins S."/>
            <person name="Loffler F."/>
        </authorList>
    </citation>
    <scope>NUCLEOTIDE SEQUENCE</scope>
</reference>